<feature type="chain" id="PRO_5019619975" description="Phospholipase A1" evidence="20">
    <location>
        <begin position="22"/>
        <end position="342"/>
    </location>
</feature>
<dbReference type="Proteomes" id="UP000241954">
    <property type="component" value="Unassembled WGS sequence"/>
</dbReference>
<feature type="active site" description="Proton acceptor" evidence="18">
    <location>
        <position position="205"/>
    </location>
</feature>
<keyword evidence="8" id="KW-1134">Transmembrane beta strand</keyword>
<dbReference type="Gene3D" id="2.40.230.10">
    <property type="entry name" value="Phospholipase A1"/>
    <property type="match status" value="1"/>
</dbReference>
<dbReference type="GO" id="GO:0016042">
    <property type="term" value="P:lipid catabolic process"/>
    <property type="evidence" value="ECO:0007669"/>
    <property type="project" value="UniProtKB-KW"/>
</dbReference>
<comment type="subcellular location">
    <subcellularLocation>
        <location evidence="20">Cell outer membrane</location>
        <topology evidence="20">Multi-pass membrane protein</topology>
    </subcellularLocation>
    <text evidence="20">One of the very few enzymes located there.</text>
</comment>
<keyword evidence="12 20" id="KW-0378">Hydrolase</keyword>
<dbReference type="RefSeq" id="WP_107237888.1">
    <property type="nucleotide sequence ID" value="NZ_PYLW01000024.1"/>
</dbReference>
<evidence type="ECO:0000256" key="3">
    <source>
        <dbReference type="ARBA" id="ARBA00010525"/>
    </source>
</evidence>
<evidence type="ECO:0000256" key="1">
    <source>
        <dbReference type="ARBA" id="ARBA00000111"/>
    </source>
</evidence>
<dbReference type="Pfam" id="PF02253">
    <property type="entry name" value="PLA1"/>
    <property type="match status" value="1"/>
</dbReference>
<evidence type="ECO:0000256" key="13">
    <source>
        <dbReference type="ARBA" id="ARBA00022837"/>
    </source>
</evidence>
<dbReference type="STRING" id="56192.UB38_15600"/>
<feature type="binding site" description="in dimeric form" evidence="19">
    <location>
        <position position="257"/>
    </location>
    <ligand>
        <name>Ca(2+)</name>
        <dbReference type="ChEBI" id="CHEBI:29108"/>
        <label>1</label>
    </ligand>
</feature>
<evidence type="ECO:0000256" key="5">
    <source>
        <dbReference type="ARBA" id="ARBA00013179"/>
    </source>
</evidence>
<keyword evidence="16" id="KW-0472">Membrane</keyword>
<evidence type="ECO:0000256" key="19">
    <source>
        <dbReference type="PIRSR" id="PIRSR603187-2"/>
    </source>
</evidence>
<sequence>MRCIYTVCFTSSLFIASTAIASTSPDYDACLLNAVKTQNGTLTLSDIRSHCSDNIAKAAPVTITDPSQSSQSSPSLMSQRLQDERDNALNPFVITPHRMNYLLPIVMTDSINNSAYKDSQWGGKMKNAEAEFQISFKTPLNYDDLFIHNDGLFAAFTLKSYWQVYAEDISRPFRETNYRPELFYLAPTPWTPFEANTWITLGIEHQSNGRTQGLSRSWNRVYTDLIVEKGNFVLSLRPWWRIPEDKKDNPASPKGDDNPDIIDFMGHYEVNAVYKWQDYEFSFTGRQNFSTNKGYGELGMTFPLWGKLRGYTKYSTGYGENLIDYNHKQQRLGIGVALTDLL</sequence>
<feature type="binding site" description="in dimeric form" evidence="19">
    <location>
        <position position="170"/>
    </location>
    <ligand>
        <name>Ca(2+)</name>
        <dbReference type="ChEBI" id="CHEBI:29108"/>
        <label>1</label>
    </ligand>
</feature>
<dbReference type="SUPFAM" id="SSF56931">
    <property type="entry name" value="Outer membrane phospholipase A (OMPLA)"/>
    <property type="match status" value="1"/>
</dbReference>
<dbReference type="EC" id="3.1.1.4" evidence="6 20"/>
<evidence type="ECO:0000256" key="12">
    <source>
        <dbReference type="ARBA" id="ARBA00022801"/>
    </source>
</evidence>
<comment type="catalytic activity">
    <reaction evidence="2 20">
        <text>a 1,2-diacyl-sn-glycero-3-phosphocholine + H2O = a 1-acyl-sn-glycero-3-phosphocholine + a fatty acid + H(+)</text>
        <dbReference type="Rhea" id="RHEA:15801"/>
        <dbReference type="ChEBI" id="CHEBI:15377"/>
        <dbReference type="ChEBI" id="CHEBI:15378"/>
        <dbReference type="ChEBI" id="CHEBI:28868"/>
        <dbReference type="ChEBI" id="CHEBI:57643"/>
        <dbReference type="ChEBI" id="CHEBI:58168"/>
        <dbReference type="EC" id="3.1.1.4"/>
    </reaction>
</comment>
<accession>A0A2T3MEC6</accession>
<feature type="signal peptide" evidence="20">
    <location>
        <begin position="1"/>
        <end position="21"/>
    </location>
</feature>
<comment type="similarity">
    <text evidence="3 20">Belongs to the phospholipase A1 family.</text>
</comment>
<evidence type="ECO:0000256" key="14">
    <source>
        <dbReference type="ARBA" id="ARBA00022963"/>
    </source>
</evidence>
<feature type="active site" description="Nucleophile" evidence="18">
    <location>
        <position position="207"/>
    </location>
</feature>
<evidence type="ECO:0000256" key="8">
    <source>
        <dbReference type="ARBA" id="ARBA00022452"/>
    </source>
</evidence>
<evidence type="ECO:0000256" key="17">
    <source>
        <dbReference type="ARBA" id="ARBA00023237"/>
    </source>
</evidence>
<keyword evidence="9" id="KW-0812">Transmembrane</keyword>
<reference evidence="21 22" key="1">
    <citation type="submission" date="2018-01" db="EMBL/GenBank/DDBJ databases">
        <title>Whole genome sequencing of Histamine producing bacteria.</title>
        <authorList>
            <person name="Butler K."/>
        </authorList>
    </citation>
    <scope>NUCLEOTIDE SEQUENCE [LARGE SCALE GENOMIC DNA]</scope>
    <source>
        <strain evidence="21 22">NCIMB 13481</strain>
    </source>
</reference>
<evidence type="ECO:0000256" key="7">
    <source>
        <dbReference type="ARBA" id="ARBA00021726"/>
    </source>
</evidence>
<evidence type="ECO:0000256" key="2">
    <source>
        <dbReference type="ARBA" id="ARBA00001604"/>
    </source>
</evidence>
<dbReference type="PANTHER" id="PTHR40457:SF1">
    <property type="entry name" value="PHOSPHOLIPASE A1"/>
    <property type="match status" value="1"/>
</dbReference>
<dbReference type="EMBL" id="PYLW01000024">
    <property type="protein sequence ID" value="PSV92153.1"/>
    <property type="molecule type" value="Genomic_DNA"/>
</dbReference>
<evidence type="ECO:0000256" key="9">
    <source>
        <dbReference type="ARBA" id="ARBA00022692"/>
    </source>
</evidence>
<evidence type="ECO:0000256" key="16">
    <source>
        <dbReference type="ARBA" id="ARBA00023136"/>
    </source>
</evidence>
<name>A0A2T3MEC6_9GAMM</name>
<comment type="caution">
    <text evidence="21">The sequence shown here is derived from an EMBL/GenBank/DDBJ whole genome shotgun (WGS) entry which is preliminary data.</text>
</comment>
<keyword evidence="14 20" id="KW-0442">Lipid degradation</keyword>
<dbReference type="GO" id="GO:0005509">
    <property type="term" value="F:calcium ion binding"/>
    <property type="evidence" value="ECO:0007669"/>
    <property type="project" value="TreeGrafter"/>
</dbReference>
<evidence type="ECO:0000256" key="18">
    <source>
        <dbReference type="PIRSR" id="PIRSR603187-1"/>
    </source>
</evidence>
<keyword evidence="13 19" id="KW-0106">Calcium</keyword>
<evidence type="ECO:0000256" key="10">
    <source>
        <dbReference type="ARBA" id="ARBA00022723"/>
    </source>
</evidence>
<keyword evidence="11 20" id="KW-0732">Signal</keyword>
<dbReference type="EC" id="3.1.1.32" evidence="5 20"/>
<proteinExistence type="inferred from homology"/>
<comment type="function">
    <text evidence="20">Hydrolysis of phosphatidylcholine with phospholipase A2 (EC 3.1.1.4) and phospholipase A1 (EC 3.1.1.32) activities.</text>
</comment>
<gene>
    <name evidence="21" type="ORF">C9I88_16850</name>
</gene>
<dbReference type="InterPro" id="IPR036541">
    <property type="entry name" value="PLipase_A1_sf"/>
</dbReference>
<evidence type="ECO:0000256" key="4">
    <source>
        <dbReference type="ARBA" id="ARBA00011702"/>
    </source>
</evidence>
<feature type="binding site" description="in dimeric form" evidence="19">
    <location>
        <position position="210"/>
    </location>
    <ligand>
        <name>Ca(2+)</name>
        <dbReference type="ChEBI" id="CHEBI:29108"/>
        <label>1</label>
    </ligand>
</feature>
<dbReference type="GO" id="GO:0009279">
    <property type="term" value="C:cell outer membrane"/>
    <property type="evidence" value="ECO:0007669"/>
    <property type="project" value="UniProtKB-SubCell"/>
</dbReference>
<dbReference type="GO" id="GO:0004623">
    <property type="term" value="F:phospholipase A2 activity"/>
    <property type="evidence" value="ECO:0007669"/>
    <property type="project" value="UniProtKB-EC"/>
</dbReference>
<dbReference type="PANTHER" id="PTHR40457">
    <property type="entry name" value="PHOSPHOLIPASE A1"/>
    <property type="match status" value="1"/>
</dbReference>
<comment type="cofactor">
    <cofactor evidence="20">
        <name>Ca(2+)</name>
        <dbReference type="ChEBI" id="CHEBI:29108"/>
    </cofactor>
    <text evidence="20">Binds 1 Ca(2+) ion per monomer. In the dimeric form the Ca(2+) is bound by different amino acids with binding of each Ca(2+) shared with ligands coming from each monomer. The Ca(2+) ion may have a role in catalysis.</text>
</comment>
<dbReference type="AlphaFoldDB" id="A0A2T3MEC6"/>
<evidence type="ECO:0000256" key="11">
    <source>
        <dbReference type="ARBA" id="ARBA00022729"/>
    </source>
</evidence>
<evidence type="ECO:0000256" key="20">
    <source>
        <dbReference type="RuleBase" id="RU366027"/>
    </source>
</evidence>
<evidence type="ECO:0000313" key="22">
    <source>
        <dbReference type="Proteomes" id="UP000241954"/>
    </source>
</evidence>
<evidence type="ECO:0000313" key="21">
    <source>
        <dbReference type="EMBL" id="PSV92153.1"/>
    </source>
</evidence>
<evidence type="ECO:0000256" key="15">
    <source>
        <dbReference type="ARBA" id="ARBA00023098"/>
    </source>
</evidence>
<organism evidence="21 22">
    <name type="scientific">Photobacterium iliopiscarium</name>
    <dbReference type="NCBI Taxonomy" id="56192"/>
    <lineage>
        <taxon>Bacteria</taxon>
        <taxon>Pseudomonadati</taxon>
        <taxon>Pseudomonadota</taxon>
        <taxon>Gammaproteobacteria</taxon>
        <taxon>Vibrionales</taxon>
        <taxon>Vibrionaceae</taxon>
        <taxon>Photobacterium</taxon>
    </lineage>
</organism>
<keyword evidence="15 20" id="KW-0443">Lipid metabolism</keyword>
<evidence type="ECO:0000256" key="6">
    <source>
        <dbReference type="ARBA" id="ARBA00013278"/>
    </source>
</evidence>
<keyword evidence="17 20" id="KW-0998">Cell outer membrane</keyword>
<protein>
    <recommendedName>
        <fullName evidence="7 20">Phospholipase A1</fullName>
        <ecNumber evidence="5 20">3.1.1.32</ecNumber>
        <ecNumber evidence="6 20">3.1.1.4</ecNumber>
    </recommendedName>
    <alternativeName>
        <fullName evidence="20">Phosphatidylcholine 1-acylhydrolase</fullName>
    </alternativeName>
</protein>
<dbReference type="CDD" id="cd00541">
    <property type="entry name" value="OMPLA"/>
    <property type="match status" value="1"/>
</dbReference>
<dbReference type="PRINTS" id="PR01486">
    <property type="entry name" value="PHPHLIPASEA1"/>
</dbReference>
<dbReference type="GO" id="GO:0008970">
    <property type="term" value="F:phospholipase A1 activity"/>
    <property type="evidence" value="ECO:0007669"/>
    <property type="project" value="UniProtKB-EC"/>
</dbReference>
<comment type="subunit">
    <text evidence="4 20">Homodimer; dimerization is reversible, and the dimeric form is the active one.</text>
</comment>
<comment type="catalytic activity">
    <reaction evidence="1 20">
        <text>a 1,2-diacyl-sn-glycero-3-phosphocholine + H2O = a 2-acyl-sn-glycero-3-phosphocholine + a fatty acid + H(+)</text>
        <dbReference type="Rhea" id="RHEA:18689"/>
        <dbReference type="ChEBI" id="CHEBI:15377"/>
        <dbReference type="ChEBI" id="CHEBI:15378"/>
        <dbReference type="ChEBI" id="CHEBI:28868"/>
        <dbReference type="ChEBI" id="CHEBI:57643"/>
        <dbReference type="ChEBI" id="CHEBI:57875"/>
        <dbReference type="EC" id="3.1.1.32"/>
    </reaction>
</comment>
<feature type="binding site" description="in dimeric form" evidence="19">
    <location>
        <position position="215"/>
    </location>
    <ligand>
        <name>Ca(2+)</name>
        <dbReference type="ChEBI" id="CHEBI:29108"/>
        <label>1</label>
    </ligand>
</feature>
<keyword evidence="10 19" id="KW-0479">Metal-binding</keyword>
<dbReference type="InterPro" id="IPR003187">
    <property type="entry name" value="PLipase_A1"/>
</dbReference>